<keyword evidence="1" id="KW-0812">Transmembrane</keyword>
<dbReference type="GeneID" id="54304521"/>
<evidence type="ECO:0000256" key="1">
    <source>
        <dbReference type="SAM" id="Phobius"/>
    </source>
</evidence>
<sequence length="127" mass="14808">MLAFVFFAPVVIFCSHRHLLFIHSLVFGSDLIFSFACCWFGLGMLRWWWRCVGWWNGMEGWCCADCADWLGALGWHGVAWYMGVAWERRMDISRLMTWHGMPVDTLRYLASDGRPTLLTRLNAILLV</sequence>
<proteinExistence type="predicted"/>
<accession>A0A6A6BR10</accession>
<evidence type="ECO:0000313" key="3">
    <source>
        <dbReference type="Proteomes" id="UP000799438"/>
    </source>
</evidence>
<keyword evidence="1" id="KW-1133">Transmembrane helix</keyword>
<name>A0A6A6BR10_9PEZI</name>
<keyword evidence="3" id="KW-1185">Reference proteome</keyword>
<dbReference type="EMBL" id="ML995475">
    <property type="protein sequence ID" value="KAF2146552.1"/>
    <property type="molecule type" value="Genomic_DNA"/>
</dbReference>
<gene>
    <name evidence="2" type="ORF">K452DRAFT_67356</name>
</gene>
<protein>
    <submittedName>
        <fullName evidence="2">Uncharacterized protein</fullName>
    </submittedName>
</protein>
<dbReference type="RefSeq" id="XP_033402261.1">
    <property type="nucleotide sequence ID" value="XM_033547014.1"/>
</dbReference>
<reference evidence="2" key="1">
    <citation type="journal article" date="2020" name="Stud. Mycol.">
        <title>101 Dothideomycetes genomes: a test case for predicting lifestyles and emergence of pathogens.</title>
        <authorList>
            <person name="Haridas S."/>
            <person name="Albert R."/>
            <person name="Binder M."/>
            <person name="Bloem J."/>
            <person name="Labutti K."/>
            <person name="Salamov A."/>
            <person name="Andreopoulos B."/>
            <person name="Baker S."/>
            <person name="Barry K."/>
            <person name="Bills G."/>
            <person name="Bluhm B."/>
            <person name="Cannon C."/>
            <person name="Castanera R."/>
            <person name="Culley D."/>
            <person name="Daum C."/>
            <person name="Ezra D."/>
            <person name="Gonzalez J."/>
            <person name="Henrissat B."/>
            <person name="Kuo A."/>
            <person name="Liang C."/>
            <person name="Lipzen A."/>
            <person name="Lutzoni F."/>
            <person name="Magnuson J."/>
            <person name="Mondo S."/>
            <person name="Nolan M."/>
            <person name="Ohm R."/>
            <person name="Pangilinan J."/>
            <person name="Park H.-J."/>
            <person name="Ramirez L."/>
            <person name="Alfaro M."/>
            <person name="Sun H."/>
            <person name="Tritt A."/>
            <person name="Yoshinaga Y."/>
            <person name="Zwiers L.-H."/>
            <person name="Turgeon B."/>
            <person name="Goodwin S."/>
            <person name="Spatafora J."/>
            <person name="Crous P."/>
            <person name="Grigoriev I."/>
        </authorList>
    </citation>
    <scope>NUCLEOTIDE SEQUENCE</scope>
    <source>
        <strain evidence="2">CBS 121167</strain>
    </source>
</reference>
<dbReference type="Proteomes" id="UP000799438">
    <property type="component" value="Unassembled WGS sequence"/>
</dbReference>
<organism evidence="2 3">
    <name type="scientific">Aplosporella prunicola CBS 121167</name>
    <dbReference type="NCBI Taxonomy" id="1176127"/>
    <lineage>
        <taxon>Eukaryota</taxon>
        <taxon>Fungi</taxon>
        <taxon>Dikarya</taxon>
        <taxon>Ascomycota</taxon>
        <taxon>Pezizomycotina</taxon>
        <taxon>Dothideomycetes</taxon>
        <taxon>Dothideomycetes incertae sedis</taxon>
        <taxon>Botryosphaeriales</taxon>
        <taxon>Aplosporellaceae</taxon>
        <taxon>Aplosporella</taxon>
    </lineage>
</organism>
<feature type="transmembrane region" description="Helical" evidence="1">
    <location>
        <begin position="27"/>
        <end position="49"/>
    </location>
</feature>
<keyword evidence="1" id="KW-0472">Membrane</keyword>
<dbReference type="AlphaFoldDB" id="A0A6A6BR10"/>
<evidence type="ECO:0000313" key="2">
    <source>
        <dbReference type="EMBL" id="KAF2146552.1"/>
    </source>
</evidence>